<gene>
    <name evidence="1" type="ORF">SAMN05444359_14710</name>
</gene>
<dbReference type="AlphaFoldDB" id="A0A1H9PE15"/>
<protein>
    <recommendedName>
        <fullName evidence="3">Outer membrane protein beta-barrel domain-containing protein</fullName>
    </recommendedName>
</protein>
<proteinExistence type="predicted"/>
<dbReference type="Proteomes" id="UP000199021">
    <property type="component" value="Unassembled WGS sequence"/>
</dbReference>
<dbReference type="EMBL" id="FOFB01000047">
    <property type="protein sequence ID" value="SER46430.1"/>
    <property type="molecule type" value="Genomic_DNA"/>
</dbReference>
<evidence type="ECO:0000313" key="2">
    <source>
        <dbReference type="Proteomes" id="UP000199021"/>
    </source>
</evidence>
<name>A0A1H9PE15_9BACT</name>
<accession>A0A1H9PE15</accession>
<organism evidence="1 2">
    <name type="scientific">Neolewinella agarilytica</name>
    <dbReference type="NCBI Taxonomy" id="478744"/>
    <lineage>
        <taxon>Bacteria</taxon>
        <taxon>Pseudomonadati</taxon>
        <taxon>Bacteroidota</taxon>
        <taxon>Saprospiria</taxon>
        <taxon>Saprospirales</taxon>
        <taxon>Lewinellaceae</taxon>
        <taxon>Neolewinella</taxon>
    </lineage>
</organism>
<evidence type="ECO:0008006" key="3">
    <source>
        <dbReference type="Google" id="ProtNLM"/>
    </source>
</evidence>
<sequence>MPTMNNIGSQFSSFDHYIGFKFGAKYNLIKSFGPFVNYNLTPFRMNNEGEFGYAHLLNLGVSFNLFRIK</sequence>
<keyword evidence="2" id="KW-1185">Reference proteome</keyword>
<evidence type="ECO:0000313" key="1">
    <source>
        <dbReference type="EMBL" id="SER46430.1"/>
    </source>
</evidence>
<reference evidence="2" key="1">
    <citation type="submission" date="2016-10" db="EMBL/GenBank/DDBJ databases">
        <authorList>
            <person name="Varghese N."/>
            <person name="Submissions S."/>
        </authorList>
    </citation>
    <scope>NUCLEOTIDE SEQUENCE [LARGE SCALE GENOMIC DNA]</scope>
    <source>
        <strain evidence="2">DSM 24740</strain>
    </source>
</reference>
<dbReference type="InParanoid" id="A0A1H9PE15"/>